<sequence>MEKQRRTTLLFKRSWEGGLFCFILFILAFVIHNLFLTDSAPASGKMDPGMLCFIISGVLGSLCSRRARFLAPVVGALVAVPVCLLLINFWEQDDAGLVQELAWLSGAVFWNALGALCVLFTISLVWRQDVKKRRV</sequence>
<feature type="transmembrane region" description="Helical" evidence="1">
    <location>
        <begin position="48"/>
        <end position="64"/>
    </location>
</feature>
<evidence type="ECO:0008006" key="4">
    <source>
        <dbReference type="Google" id="ProtNLM"/>
    </source>
</evidence>
<accession>A0A1B7L0T8</accession>
<keyword evidence="1" id="KW-0472">Membrane</keyword>
<gene>
    <name evidence="2" type="ORF">A9B99_12910</name>
</gene>
<name>A0A1B7L0T8_9ENTR</name>
<protein>
    <recommendedName>
        <fullName evidence="4">Inner membrane protein</fullName>
    </recommendedName>
</protein>
<feature type="transmembrane region" description="Helical" evidence="1">
    <location>
        <begin position="15"/>
        <end position="36"/>
    </location>
</feature>
<keyword evidence="3" id="KW-1185">Reference proteome</keyword>
<organism evidence="2 3">
    <name type="scientific">Mangrovibacter phragmitis</name>
    <dbReference type="NCBI Taxonomy" id="1691903"/>
    <lineage>
        <taxon>Bacteria</taxon>
        <taxon>Pseudomonadati</taxon>
        <taxon>Pseudomonadota</taxon>
        <taxon>Gammaproteobacteria</taxon>
        <taxon>Enterobacterales</taxon>
        <taxon>Enterobacteriaceae</taxon>
        <taxon>Mangrovibacter</taxon>
    </lineage>
</organism>
<keyword evidence="1" id="KW-0812">Transmembrane</keyword>
<comment type="caution">
    <text evidence="2">The sequence shown here is derived from an EMBL/GenBank/DDBJ whole genome shotgun (WGS) entry which is preliminary data.</text>
</comment>
<evidence type="ECO:0000313" key="2">
    <source>
        <dbReference type="EMBL" id="OAT75891.1"/>
    </source>
</evidence>
<dbReference type="OrthoDB" id="6540266at2"/>
<feature type="transmembrane region" description="Helical" evidence="1">
    <location>
        <begin position="69"/>
        <end position="90"/>
    </location>
</feature>
<dbReference type="Proteomes" id="UP000078225">
    <property type="component" value="Unassembled WGS sequence"/>
</dbReference>
<reference evidence="3" key="1">
    <citation type="submission" date="2016-05" db="EMBL/GenBank/DDBJ databases">
        <authorList>
            <person name="Behera P."/>
            <person name="Vaishampayan P."/>
            <person name="Singh N."/>
            <person name="Raina V."/>
            <person name="Suar M."/>
            <person name="Pattnaik A."/>
            <person name="Rastogi G."/>
        </authorList>
    </citation>
    <scope>NUCLEOTIDE SEQUENCE [LARGE SCALE GENOMIC DNA]</scope>
    <source>
        <strain evidence="3">MP23</strain>
    </source>
</reference>
<keyword evidence="1" id="KW-1133">Transmembrane helix</keyword>
<dbReference type="InterPro" id="IPR020368">
    <property type="entry name" value="Uncharacterised_YbjM"/>
</dbReference>
<dbReference type="AlphaFoldDB" id="A0A1B7L0T8"/>
<dbReference type="GO" id="GO:0016020">
    <property type="term" value="C:membrane"/>
    <property type="evidence" value="ECO:0007669"/>
    <property type="project" value="InterPro"/>
</dbReference>
<evidence type="ECO:0000256" key="1">
    <source>
        <dbReference type="SAM" id="Phobius"/>
    </source>
</evidence>
<evidence type="ECO:0000313" key="3">
    <source>
        <dbReference type="Proteomes" id="UP000078225"/>
    </source>
</evidence>
<proteinExistence type="predicted"/>
<feature type="transmembrane region" description="Helical" evidence="1">
    <location>
        <begin position="102"/>
        <end position="126"/>
    </location>
</feature>
<dbReference type="EMBL" id="LYRP01000043">
    <property type="protein sequence ID" value="OAT75891.1"/>
    <property type="molecule type" value="Genomic_DNA"/>
</dbReference>
<dbReference type="Pfam" id="PF11045">
    <property type="entry name" value="YbjM"/>
    <property type="match status" value="1"/>
</dbReference>